<dbReference type="InterPro" id="IPR050834">
    <property type="entry name" value="Glycosyltransf_2"/>
</dbReference>
<dbReference type="CDD" id="cd06433">
    <property type="entry name" value="GT_2_WfgS_like"/>
    <property type="match status" value="1"/>
</dbReference>
<feature type="domain" description="Glycosyltransferase 2-like" evidence="2">
    <location>
        <begin position="101"/>
        <end position="201"/>
    </location>
</feature>
<evidence type="ECO:0000256" key="1">
    <source>
        <dbReference type="SAM" id="MobiDB-lite"/>
    </source>
</evidence>
<dbReference type="InterPro" id="IPR029063">
    <property type="entry name" value="SAM-dependent_MTases_sf"/>
</dbReference>
<feature type="region of interest" description="Disordered" evidence="1">
    <location>
        <begin position="1"/>
        <end position="25"/>
    </location>
</feature>
<evidence type="ECO:0000259" key="2">
    <source>
        <dbReference type="Pfam" id="PF00535"/>
    </source>
</evidence>
<dbReference type="CDD" id="cd02440">
    <property type="entry name" value="AdoMet_MTases"/>
    <property type="match status" value="1"/>
</dbReference>
<accession>A0A8J3E4W0</accession>
<name>A0A8J3E4W0_9PROT</name>
<protein>
    <recommendedName>
        <fullName evidence="2">Glycosyltransferase 2-like domain-containing protein</fullName>
    </recommendedName>
</protein>
<dbReference type="InterPro" id="IPR001173">
    <property type="entry name" value="Glyco_trans_2-like"/>
</dbReference>
<dbReference type="Pfam" id="PF13489">
    <property type="entry name" value="Methyltransf_23"/>
    <property type="match status" value="1"/>
</dbReference>
<reference evidence="3" key="1">
    <citation type="journal article" date="2014" name="Int. J. Syst. Evol. Microbiol.">
        <title>Complete genome sequence of Corynebacterium casei LMG S-19264T (=DSM 44701T), isolated from a smear-ripened cheese.</title>
        <authorList>
            <consortium name="US DOE Joint Genome Institute (JGI-PGF)"/>
            <person name="Walter F."/>
            <person name="Albersmeier A."/>
            <person name="Kalinowski J."/>
            <person name="Ruckert C."/>
        </authorList>
    </citation>
    <scope>NUCLEOTIDE SEQUENCE</scope>
    <source>
        <strain evidence="3">CGMCC 1.15725</strain>
    </source>
</reference>
<proteinExistence type="predicted"/>
<feature type="compositionally biased region" description="Low complexity" evidence="1">
    <location>
        <begin position="1"/>
        <end position="17"/>
    </location>
</feature>
<sequence>MTVPLEAEPEQLELPVGPEAPPPLPSTPEEVAALARRAAALEARLAAVTTHFRARDAAIERGDDRAMLRTALQSAGRWLDALWCQASPPAADGPPGLPRISIVTPVLNARETIAETIESVLSQAYPGLEYILVDGGSTDGTREIIAHYADRLDLVIAEPDEGLYDAVAKGFARATGEVFAWLNADDFYLPGALDRVGRHFAVFPDDRVVYFENLLAIGDWRFANQPLGLVDYRRLLDGQFLFQDGVFFRRVAYDAIGGLDRSLKLAGDWALWVELARRYPLRRLDGHVSAFRVRPGQLSEDMAAYEAEGAQLQARYAPGQALARSTAERLADLPRHLALALVERLETAAGRLGPRRRLYFPLAPDESVPAAPAGSTRPPMQPLAPARCPISGALPRRLLFSSPDTRFGEAGMNEIWYHPESHVAAVGPEIDRTTLRRLHEWHYGGTTREIRAPAEDAASPFRHCRPAGSDPATALAGLVPAALRRRLVSWADPTMPEMKRMLRGLLPKRTGPLRVLDLACFEGDLLDEFRAEGWRTFGCDPSERTVEAARAKGHGVWLGGVEDALRVIPAEERFDLIILAHTLEHTTEPLLALQRTARLLEPDGLILISTPNLDSAQIDRFGPTWAHWHPPFHRFVFSARTLTGLAGASGLRPLRMRSFSHPYWSWLSLKLNALGLMGAVPHGLAPDAETRAAAEVTALAARLFQNWRGRGDYLYAVLQPDLRS</sequence>
<dbReference type="SUPFAM" id="SSF53448">
    <property type="entry name" value="Nucleotide-diphospho-sugar transferases"/>
    <property type="match status" value="1"/>
</dbReference>
<dbReference type="PANTHER" id="PTHR43685:SF11">
    <property type="entry name" value="GLYCOSYLTRANSFERASE TAGX-RELATED"/>
    <property type="match status" value="1"/>
</dbReference>
<dbReference type="RefSeq" id="WP_189048427.1">
    <property type="nucleotide sequence ID" value="NZ_BMJQ01000009.1"/>
</dbReference>
<dbReference type="InterPro" id="IPR029044">
    <property type="entry name" value="Nucleotide-diphossugar_trans"/>
</dbReference>
<dbReference type="Gene3D" id="3.40.50.150">
    <property type="entry name" value="Vaccinia Virus protein VP39"/>
    <property type="match status" value="1"/>
</dbReference>
<reference evidence="3" key="2">
    <citation type="submission" date="2020-09" db="EMBL/GenBank/DDBJ databases">
        <authorList>
            <person name="Sun Q."/>
            <person name="Zhou Y."/>
        </authorList>
    </citation>
    <scope>NUCLEOTIDE SEQUENCE</scope>
    <source>
        <strain evidence="3">CGMCC 1.15725</strain>
    </source>
</reference>
<dbReference type="Pfam" id="PF00535">
    <property type="entry name" value="Glycos_transf_2"/>
    <property type="match status" value="1"/>
</dbReference>
<comment type="caution">
    <text evidence="3">The sequence shown here is derived from an EMBL/GenBank/DDBJ whole genome shotgun (WGS) entry which is preliminary data.</text>
</comment>
<evidence type="ECO:0000313" key="4">
    <source>
        <dbReference type="Proteomes" id="UP000646365"/>
    </source>
</evidence>
<gene>
    <name evidence="3" type="ORF">GCM10011611_37040</name>
</gene>
<dbReference type="PANTHER" id="PTHR43685">
    <property type="entry name" value="GLYCOSYLTRANSFERASE"/>
    <property type="match status" value="1"/>
</dbReference>
<evidence type="ECO:0000313" key="3">
    <source>
        <dbReference type="EMBL" id="GGF27603.1"/>
    </source>
</evidence>
<dbReference type="EMBL" id="BMJQ01000009">
    <property type="protein sequence ID" value="GGF27603.1"/>
    <property type="molecule type" value="Genomic_DNA"/>
</dbReference>
<keyword evidence="4" id="KW-1185">Reference proteome</keyword>
<dbReference type="Gene3D" id="3.90.550.10">
    <property type="entry name" value="Spore Coat Polysaccharide Biosynthesis Protein SpsA, Chain A"/>
    <property type="match status" value="1"/>
</dbReference>
<dbReference type="SUPFAM" id="SSF53335">
    <property type="entry name" value="S-adenosyl-L-methionine-dependent methyltransferases"/>
    <property type="match status" value="1"/>
</dbReference>
<organism evidence="3 4">
    <name type="scientific">Aliidongia dinghuensis</name>
    <dbReference type="NCBI Taxonomy" id="1867774"/>
    <lineage>
        <taxon>Bacteria</taxon>
        <taxon>Pseudomonadati</taxon>
        <taxon>Pseudomonadota</taxon>
        <taxon>Alphaproteobacteria</taxon>
        <taxon>Rhodospirillales</taxon>
        <taxon>Dongiaceae</taxon>
        <taxon>Aliidongia</taxon>
    </lineage>
</organism>
<dbReference type="AlphaFoldDB" id="A0A8J3E4W0"/>
<dbReference type="Proteomes" id="UP000646365">
    <property type="component" value="Unassembled WGS sequence"/>
</dbReference>